<sequence>MVQIKQHILSALAPLAIHFFSPSSKPDQSAPFTLSVISDNKYLDGSYIHGCHIGAARTALCAFPKCHAHREETSPTTFYFNVSTPRVANEPSGSLVYNLPYSTDKFLSQSAIMESNRYWHDFAHPLFAHPDDTEGIFAFHHDRLHLKDHREQRWYICGGYSPFSINSYPTLVWYHGVGNPHVECVKVEIKRTFV</sequence>
<dbReference type="Proteomes" id="UP000531561">
    <property type="component" value="Unassembled WGS sequence"/>
</dbReference>
<gene>
    <name evidence="1" type="ORF">Bfra_006672</name>
</gene>
<dbReference type="EMBL" id="JABFCT010000001">
    <property type="protein sequence ID" value="KAF5879464.1"/>
    <property type="molecule type" value="Genomic_DNA"/>
</dbReference>
<comment type="caution">
    <text evidence="1">The sequence shown here is derived from an EMBL/GenBank/DDBJ whole genome shotgun (WGS) entry which is preliminary data.</text>
</comment>
<dbReference type="RefSeq" id="XP_037198408.1">
    <property type="nucleotide sequence ID" value="XM_037337042.1"/>
</dbReference>
<accession>A0A8H6EPA8</accession>
<keyword evidence="2" id="KW-1185">Reference proteome</keyword>
<organism evidence="1 2">
    <name type="scientific">Botrytis fragariae</name>
    <dbReference type="NCBI Taxonomy" id="1964551"/>
    <lineage>
        <taxon>Eukaryota</taxon>
        <taxon>Fungi</taxon>
        <taxon>Dikarya</taxon>
        <taxon>Ascomycota</taxon>
        <taxon>Pezizomycotina</taxon>
        <taxon>Leotiomycetes</taxon>
        <taxon>Helotiales</taxon>
        <taxon>Sclerotiniaceae</taxon>
        <taxon>Botrytis</taxon>
    </lineage>
</organism>
<dbReference type="GeneID" id="59260734"/>
<protein>
    <submittedName>
        <fullName evidence="1">Uncharacterized protein</fullName>
    </submittedName>
</protein>
<proteinExistence type="predicted"/>
<evidence type="ECO:0000313" key="2">
    <source>
        <dbReference type="Proteomes" id="UP000531561"/>
    </source>
</evidence>
<dbReference type="OrthoDB" id="3515453at2759"/>
<evidence type="ECO:0000313" key="1">
    <source>
        <dbReference type="EMBL" id="KAF5879464.1"/>
    </source>
</evidence>
<name>A0A8H6EPA8_9HELO</name>
<reference evidence="1 2" key="1">
    <citation type="journal article" date="2020" name="Phytopathology">
        <title>A high-quality genome resource of Botrytis fragariae, a new and rapidly spreading fungal pathogen causing strawberry gray mold in the U.S.A.</title>
        <authorList>
            <person name="Wu Y."/>
            <person name="Saski C.A."/>
            <person name="Schnabel G."/>
            <person name="Xiao S."/>
            <person name="Hu M."/>
        </authorList>
    </citation>
    <scope>NUCLEOTIDE SEQUENCE [LARGE SCALE GENOMIC DNA]</scope>
    <source>
        <strain evidence="1 2">BVB16</strain>
    </source>
</reference>
<dbReference type="AlphaFoldDB" id="A0A8H6EPA8"/>